<reference evidence="2 3" key="1">
    <citation type="submission" date="2019-03" db="EMBL/GenBank/DDBJ databases">
        <title>Genomic Encyclopedia of Type Strains, Phase IV (KMG-IV): sequencing the most valuable type-strain genomes for metagenomic binning, comparative biology and taxonomic classification.</title>
        <authorList>
            <person name="Goeker M."/>
        </authorList>
    </citation>
    <scope>NUCLEOTIDE SEQUENCE [LARGE SCALE GENOMIC DNA]</scope>
    <source>
        <strain evidence="2 3">DSM 22362</strain>
    </source>
</reference>
<dbReference type="InterPro" id="IPR002586">
    <property type="entry name" value="CobQ/CobB/MinD/ParA_Nub-bd_dom"/>
</dbReference>
<dbReference type="SUPFAM" id="SSF52540">
    <property type="entry name" value="P-loop containing nucleoside triphosphate hydrolases"/>
    <property type="match status" value="1"/>
</dbReference>
<dbReference type="EMBL" id="SMBZ01000066">
    <property type="protein sequence ID" value="TCV06053.1"/>
    <property type="molecule type" value="Genomic_DNA"/>
</dbReference>
<dbReference type="InterPro" id="IPR027417">
    <property type="entry name" value="P-loop_NTPase"/>
</dbReference>
<dbReference type="Gene3D" id="3.40.50.300">
    <property type="entry name" value="P-loop containing nucleotide triphosphate hydrolases"/>
    <property type="match status" value="1"/>
</dbReference>
<name>A0A4R3VJH8_9SPHI</name>
<organism evidence="2 3">
    <name type="scientific">Sphingobacterium alimentarium</name>
    <dbReference type="NCBI Taxonomy" id="797292"/>
    <lineage>
        <taxon>Bacteria</taxon>
        <taxon>Pseudomonadati</taxon>
        <taxon>Bacteroidota</taxon>
        <taxon>Sphingobacteriia</taxon>
        <taxon>Sphingobacteriales</taxon>
        <taxon>Sphingobacteriaceae</taxon>
        <taxon>Sphingobacterium</taxon>
    </lineage>
</organism>
<dbReference type="PANTHER" id="PTHR13696:SF96">
    <property type="entry name" value="COBQ_COBB_MIND_PARA NUCLEOTIDE BINDING DOMAIN-CONTAINING PROTEIN"/>
    <property type="match status" value="1"/>
</dbReference>
<dbReference type="CDD" id="cd02042">
    <property type="entry name" value="ParAB_family"/>
    <property type="match status" value="1"/>
</dbReference>
<evidence type="ECO:0000313" key="2">
    <source>
        <dbReference type="EMBL" id="TCV06053.1"/>
    </source>
</evidence>
<sequence>MPKIILITHQKGGVGKSTLAFNMASILKDSVNTAIIDLDLQGSLYKSRNSSSVPIYPPNKLEDINNMDYDFIFIDTPPYLISDLPMLCRIANVIVIPTKTGLYDLLAIEDTIEIVKSAKKEKDTLIVFNMVKPNTTLTNEMNEALERFNVSVSNTFISDLVAFTRSAINDGIEENTKAQNQIIELTKEVLSKIS</sequence>
<dbReference type="Proteomes" id="UP000295197">
    <property type="component" value="Unassembled WGS sequence"/>
</dbReference>
<evidence type="ECO:0000313" key="3">
    <source>
        <dbReference type="Proteomes" id="UP000295197"/>
    </source>
</evidence>
<dbReference type="RefSeq" id="WP_132779077.1">
    <property type="nucleotide sequence ID" value="NZ_SMBZ01000066.1"/>
</dbReference>
<dbReference type="PANTHER" id="PTHR13696">
    <property type="entry name" value="P-LOOP CONTAINING NUCLEOSIDE TRIPHOSPHATE HYDROLASE"/>
    <property type="match status" value="1"/>
</dbReference>
<dbReference type="AlphaFoldDB" id="A0A4R3VJH8"/>
<accession>A0A4R3VJH8</accession>
<protein>
    <submittedName>
        <fullName evidence="2">Chromosome partitioning protein</fullName>
    </submittedName>
</protein>
<proteinExistence type="predicted"/>
<dbReference type="Pfam" id="PF01656">
    <property type="entry name" value="CbiA"/>
    <property type="match status" value="1"/>
</dbReference>
<evidence type="ECO:0000259" key="1">
    <source>
        <dbReference type="Pfam" id="PF01656"/>
    </source>
</evidence>
<gene>
    <name evidence="2" type="ORF">EDC17_10669</name>
</gene>
<dbReference type="InterPro" id="IPR050678">
    <property type="entry name" value="DNA_Partitioning_ATPase"/>
</dbReference>
<dbReference type="OrthoDB" id="978593at2"/>
<comment type="caution">
    <text evidence="2">The sequence shown here is derived from an EMBL/GenBank/DDBJ whole genome shotgun (WGS) entry which is preliminary data.</text>
</comment>
<feature type="domain" description="CobQ/CobB/MinD/ParA nucleotide binding" evidence="1">
    <location>
        <begin position="5"/>
        <end position="167"/>
    </location>
</feature>
<keyword evidence="3" id="KW-1185">Reference proteome</keyword>